<accession>A0ACB9QA14</accession>
<evidence type="ECO:0000313" key="2">
    <source>
        <dbReference type="Proteomes" id="UP000828941"/>
    </source>
</evidence>
<gene>
    <name evidence="1" type="ORF">L6164_001565</name>
</gene>
<sequence length="152" mass="17260">MSSLAGKVETDILIDTSAEEFYDVFCIRTHQMANICPKVIDSVDLLEGEWGTEGSIILWKFLVDGRIHVSKEVVETLNKEDYSITCKVIEGDLLQHFKSFKFIVQVTPKDKGSVVHWAMEYEKQHDHIPDPHSMIQAATVMVEDIDAHITRG</sequence>
<protein>
    <submittedName>
        <fullName evidence="1">Uncharacterized protein</fullName>
    </submittedName>
</protein>
<evidence type="ECO:0000313" key="1">
    <source>
        <dbReference type="EMBL" id="KAI4357628.1"/>
    </source>
</evidence>
<comment type="caution">
    <text evidence="1">The sequence shown here is derived from an EMBL/GenBank/DDBJ whole genome shotgun (WGS) entry which is preliminary data.</text>
</comment>
<dbReference type="Proteomes" id="UP000828941">
    <property type="component" value="Chromosome 1"/>
</dbReference>
<reference evidence="1 2" key="1">
    <citation type="journal article" date="2022" name="DNA Res.">
        <title>Chromosomal-level genome assembly of the orchid tree Bauhinia variegata (Leguminosae; Cercidoideae) supports the allotetraploid origin hypothesis of Bauhinia.</title>
        <authorList>
            <person name="Zhong Y."/>
            <person name="Chen Y."/>
            <person name="Zheng D."/>
            <person name="Pang J."/>
            <person name="Liu Y."/>
            <person name="Luo S."/>
            <person name="Meng S."/>
            <person name="Qian L."/>
            <person name="Wei D."/>
            <person name="Dai S."/>
            <person name="Zhou R."/>
        </authorList>
    </citation>
    <scope>NUCLEOTIDE SEQUENCE [LARGE SCALE GENOMIC DNA]</scope>
    <source>
        <strain evidence="1">BV-YZ2020</strain>
    </source>
</reference>
<name>A0ACB9QA14_BAUVA</name>
<keyword evidence="2" id="KW-1185">Reference proteome</keyword>
<organism evidence="1 2">
    <name type="scientific">Bauhinia variegata</name>
    <name type="common">Purple orchid tree</name>
    <name type="synonym">Phanera variegata</name>
    <dbReference type="NCBI Taxonomy" id="167791"/>
    <lineage>
        <taxon>Eukaryota</taxon>
        <taxon>Viridiplantae</taxon>
        <taxon>Streptophyta</taxon>
        <taxon>Embryophyta</taxon>
        <taxon>Tracheophyta</taxon>
        <taxon>Spermatophyta</taxon>
        <taxon>Magnoliopsida</taxon>
        <taxon>eudicotyledons</taxon>
        <taxon>Gunneridae</taxon>
        <taxon>Pentapetalae</taxon>
        <taxon>rosids</taxon>
        <taxon>fabids</taxon>
        <taxon>Fabales</taxon>
        <taxon>Fabaceae</taxon>
        <taxon>Cercidoideae</taxon>
        <taxon>Cercideae</taxon>
        <taxon>Bauhiniinae</taxon>
        <taxon>Bauhinia</taxon>
    </lineage>
</organism>
<dbReference type="EMBL" id="CM039426">
    <property type="protein sequence ID" value="KAI4357628.1"/>
    <property type="molecule type" value="Genomic_DNA"/>
</dbReference>
<proteinExistence type="predicted"/>